<accession>A0A917LIL7</accession>
<evidence type="ECO:0000256" key="2">
    <source>
        <dbReference type="SAM" id="Phobius"/>
    </source>
</evidence>
<keyword evidence="2" id="KW-1133">Transmembrane helix</keyword>
<keyword evidence="5" id="KW-1185">Reference proteome</keyword>
<protein>
    <recommendedName>
        <fullName evidence="3">Capsule synthesis protein CapA domain-containing protein</fullName>
    </recommendedName>
</protein>
<evidence type="ECO:0000313" key="4">
    <source>
        <dbReference type="EMBL" id="GGG27163.1"/>
    </source>
</evidence>
<evidence type="ECO:0000256" key="1">
    <source>
        <dbReference type="ARBA" id="ARBA00005662"/>
    </source>
</evidence>
<reference evidence="4" key="1">
    <citation type="journal article" date="2014" name="Int. J. Syst. Evol. Microbiol.">
        <title>Complete genome sequence of Corynebacterium casei LMG S-19264T (=DSM 44701T), isolated from a smear-ripened cheese.</title>
        <authorList>
            <consortium name="US DOE Joint Genome Institute (JGI-PGF)"/>
            <person name="Walter F."/>
            <person name="Albersmeier A."/>
            <person name="Kalinowski J."/>
            <person name="Ruckert C."/>
        </authorList>
    </citation>
    <scope>NUCLEOTIDE SEQUENCE</scope>
    <source>
        <strain evidence="4">CGMCC 1.15760</strain>
    </source>
</reference>
<dbReference type="RefSeq" id="WP_188615126.1">
    <property type="nucleotide sequence ID" value="NZ_BMJT01000007.1"/>
</dbReference>
<proteinExistence type="inferred from homology"/>
<keyword evidence="2" id="KW-0812">Transmembrane</keyword>
<dbReference type="SUPFAM" id="SSF56300">
    <property type="entry name" value="Metallo-dependent phosphatases"/>
    <property type="match status" value="1"/>
</dbReference>
<dbReference type="SMART" id="SM00854">
    <property type="entry name" value="PGA_cap"/>
    <property type="match status" value="1"/>
</dbReference>
<comment type="caution">
    <text evidence="4">The sequence shown here is derived from an EMBL/GenBank/DDBJ whole genome shotgun (WGS) entry which is preliminary data.</text>
</comment>
<sequence>MMKVTYGAKLVMVFMLFIMAICTTTIAVASYIDFDVWFTHEIVDEETSSPKKSATMKVTETERITTSTSPTTIGMIGDVLLHHPLYLYTEYQTAFAPVQQAMQSVDFLLANQESMPAGQRFALSGYPKFNSPSHIIRDLQISGVDFMTIANNHTLDYGPQQAITAIEHLQHYHMPYTGAFLSPEDKNTARIMQVNDISIAVLAYTYGTNQYKTAYPQGYEYIISYLDEEQVIRDIEKLRAQVDVIVLSLHWGTEYSTVANAQQKQLATRFTHAGADIIFGHHPHVLQSFEWVNGKPVYYSLGNFYSAQPWAGTNVGGIAKVEVSKTTRENKSTITFPQAYFYPTTVVQTTNKQFIVQPLAQVGDRQGWHTSMVEQHLGLPSW</sequence>
<dbReference type="InterPro" id="IPR052169">
    <property type="entry name" value="CW_Biosynth-Accessory"/>
</dbReference>
<dbReference type="PANTHER" id="PTHR33393">
    <property type="entry name" value="POLYGLUTAMINE SYNTHESIS ACCESSORY PROTEIN RV0574C-RELATED"/>
    <property type="match status" value="1"/>
</dbReference>
<keyword evidence="2" id="KW-0472">Membrane</keyword>
<dbReference type="PANTHER" id="PTHR33393:SF12">
    <property type="entry name" value="CAPSULE BIOSYNTHESIS PROTEIN CAPA"/>
    <property type="match status" value="1"/>
</dbReference>
<gene>
    <name evidence="4" type="ORF">GCM10007425_22190</name>
</gene>
<evidence type="ECO:0000259" key="3">
    <source>
        <dbReference type="SMART" id="SM00854"/>
    </source>
</evidence>
<dbReference type="CDD" id="cd07381">
    <property type="entry name" value="MPP_CapA"/>
    <property type="match status" value="1"/>
</dbReference>
<dbReference type="Proteomes" id="UP000616608">
    <property type="component" value="Unassembled WGS sequence"/>
</dbReference>
<dbReference type="EMBL" id="BMJT01000007">
    <property type="protein sequence ID" value="GGG27163.1"/>
    <property type="molecule type" value="Genomic_DNA"/>
</dbReference>
<comment type="similarity">
    <text evidence="1">Belongs to the CapA family.</text>
</comment>
<dbReference type="Gene3D" id="3.60.21.10">
    <property type="match status" value="1"/>
</dbReference>
<feature type="transmembrane region" description="Helical" evidence="2">
    <location>
        <begin position="12"/>
        <end position="32"/>
    </location>
</feature>
<evidence type="ECO:0000313" key="5">
    <source>
        <dbReference type="Proteomes" id="UP000616608"/>
    </source>
</evidence>
<dbReference type="InterPro" id="IPR019079">
    <property type="entry name" value="Capsule_synth_CapA"/>
</dbReference>
<feature type="domain" description="Capsule synthesis protein CapA" evidence="3">
    <location>
        <begin position="72"/>
        <end position="308"/>
    </location>
</feature>
<reference evidence="4" key="2">
    <citation type="submission" date="2020-09" db="EMBL/GenBank/DDBJ databases">
        <authorList>
            <person name="Sun Q."/>
            <person name="Zhou Y."/>
        </authorList>
    </citation>
    <scope>NUCLEOTIDE SEQUENCE</scope>
    <source>
        <strain evidence="4">CGMCC 1.15760</strain>
    </source>
</reference>
<dbReference type="AlphaFoldDB" id="A0A917LIL7"/>
<name>A0A917LIL7_9BACI</name>
<dbReference type="Pfam" id="PF09587">
    <property type="entry name" value="PGA_cap"/>
    <property type="match status" value="1"/>
</dbReference>
<organism evidence="4 5">
    <name type="scientific">Lysinibacillus alkalisoli</name>
    <dbReference type="NCBI Taxonomy" id="1911548"/>
    <lineage>
        <taxon>Bacteria</taxon>
        <taxon>Bacillati</taxon>
        <taxon>Bacillota</taxon>
        <taxon>Bacilli</taxon>
        <taxon>Bacillales</taxon>
        <taxon>Bacillaceae</taxon>
        <taxon>Lysinibacillus</taxon>
    </lineage>
</organism>
<dbReference type="InterPro" id="IPR029052">
    <property type="entry name" value="Metallo-depent_PP-like"/>
</dbReference>